<proteinExistence type="predicted"/>
<evidence type="ECO:0000256" key="1">
    <source>
        <dbReference type="PROSITE-ProRule" id="PRU00708"/>
    </source>
</evidence>
<protein>
    <submittedName>
        <fullName evidence="2">Uncharacterized protein</fullName>
    </submittedName>
</protein>
<dbReference type="InterPro" id="IPR011990">
    <property type="entry name" value="TPR-like_helical_dom_sf"/>
</dbReference>
<dbReference type="EMBL" id="CP119958">
    <property type="protein sequence ID" value="WFD38148.1"/>
    <property type="molecule type" value="Genomic_DNA"/>
</dbReference>
<organism evidence="2 3">
    <name type="scientific">Malassezia japonica</name>
    <dbReference type="NCBI Taxonomy" id="223818"/>
    <lineage>
        <taxon>Eukaryota</taxon>
        <taxon>Fungi</taxon>
        <taxon>Dikarya</taxon>
        <taxon>Basidiomycota</taxon>
        <taxon>Ustilaginomycotina</taxon>
        <taxon>Malasseziomycetes</taxon>
        <taxon>Malasseziales</taxon>
        <taxon>Malasseziaceae</taxon>
        <taxon>Malassezia</taxon>
    </lineage>
</organism>
<evidence type="ECO:0000313" key="2">
    <source>
        <dbReference type="EMBL" id="WFD38148.1"/>
    </source>
</evidence>
<dbReference type="InterPro" id="IPR002885">
    <property type="entry name" value="PPR_rpt"/>
</dbReference>
<dbReference type="AlphaFoldDB" id="A0AAF0EW05"/>
<feature type="repeat" description="PPR" evidence="1">
    <location>
        <begin position="131"/>
        <end position="165"/>
    </location>
</feature>
<accession>A0AAF0EW05</accession>
<evidence type="ECO:0000313" key="3">
    <source>
        <dbReference type="Proteomes" id="UP001217754"/>
    </source>
</evidence>
<keyword evidence="3" id="KW-1185">Reference proteome</keyword>
<dbReference type="GeneID" id="85224745"/>
<dbReference type="RefSeq" id="XP_060121045.1">
    <property type="nucleotide sequence ID" value="XM_060265062.1"/>
</dbReference>
<dbReference type="Gene3D" id="1.25.40.10">
    <property type="entry name" value="Tetratricopeptide repeat domain"/>
    <property type="match status" value="1"/>
</dbReference>
<dbReference type="Proteomes" id="UP001217754">
    <property type="component" value="Chromosome 1"/>
</dbReference>
<dbReference type="NCBIfam" id="TIGR00756">
    <property type="entry name" value="PPR"/>
    <property type="match status" value="1"/>
</dbReference>
<dbReference type="PROSITE" id="PS51375">
    <property type="entry name" value="PPR"/>
    <property type="match status" value="1"/>
</dbReference>
<reference evidence="2" key="1">
    <citation type="submission" date="2023-03" db="EMBL/GenBank/DDBJ databases">
        <title>Mating type loci evolution in Malassezia.</title>
        <authorList>
            <person name="Coelho M.A."/>
        </authorList>
    </citation>
    <scope>NUCLEOTIDE SEQUENCE</scope>
    <source>
        <strain evidence="2">CBS 9431</strain>
    </source>
</reference>
<gene>
    <name evidence="2" type="ORF">MJAP1_001096</name>
</gene>
<sequence length="477" mass="53228">MLDVVRGVRSVSWRAGYATVAGRHAARREKKKKDAPPETVVNFRNMQRRRGGEFRTDTRFTPHEKGRGVPSLREHLYKASHEVAELAKGADPATAFHDAHAKLQTRMDEWHAIARRIRMADHDADFQPQHAAAAWNQVILLAVKAGMPSAAWRTYCEMKRAHVRPTARTYAGYFAALTAMVRSHKVDVKVSGSWIEHLPKLYDGLEQIHEAGASVNLPDLDVFGTPAESATGGTLRPSVAKSKSRVVREMLKDPQAVVAAYSAYISLLFALQRPDEALAVWDSVCPDPYPGRRMEETVPRLPRRYFATAQTYTAILRDLGTCRMPLKAKQQAIQDIWARWQYDILQTTRAHSAKGGEILDAKAVKTLVWTLAIGHPPTAKKSICALLGTYCGVAFTRTPAGIRYSVPSTWNAIPFTIPALLVDVLAFFDREQMYAHVLDCYEHAMATKSEKGAVNPESIPEAMHHVRVAQEKLAEHL</sequence>
<name>A0AAF0EW05_9BASI</name>